<dbReference type="InterPro" id="IPR007712">
    <property type="entry name" value="RelE/ParE_toxin"/>
</dbReference>
<dbReference type="InterPro" id="IPR035093">
    <property type="entry name" value="RelE/ParE_toxin_dom_sf"/>
</dbReference>
<gene>
    <name evidence="2" type="ORF">F5984_04675</name>
</gene>
<protein>
    <submittedName>
        <fullName evidence="2">Type II toxin-antitoxin system RelE/ParE family toxin</fullName>
    </submittedName>
</protein>
<proteinExistence type="predicted"/>
<evidence type="ECO:0000256" key="1">
    <source>
        <dbReference type="ARBA" id="ARBA00022649"/>
    </source>
</evidence>
<name>A0A7J5U6K8_9BACT</name>
<reference evidence="2 3" key="1">
    <citation type="submission" date="2019-10" db="EMBL/GenBank/DDBJ databases">
        <title>Rudanella paleaurantiibacter sp. nov., isolated from sludge.</title>
        <authorList>
            <person name="Xu S.Q."/>
        </authorList>
    </citation>
    <scope>NUCLEOTIDE SEQUENCE [LARGE SCALE GENOMIC DNA]</scope>
    <source>
        <strain evidence="2 3">HX-22-17</strain>
    </source>
</reference>
<keyword evidence="3" id="KW-1185">Reference proteome</keyword>
<dbReference type="Pfam" id="PF05016">
    <property type="entry name" value="ParE_toxin"/>
    <property type="match status" value="1"/>
</dbReference>
<evidence type="ECO:0000313" key="3">
    <source>
        <dbReference type="Proteomes" id="UP000488299"/>
    </source>
</evidence>
<dbReference type="Gene3D" id="3.30.2310.20">
    <property type="entry name" value="RelE-like"/>
    <property type="match status" value="1"/>
</dbReference>
<comment type="caution">
    <text evidence="2">The sequence shown here is derived from an EMBL/GenBank/DDBJ whole genome shotgun (WGS) entry which is preliminary data.</text>
</comment>
<organism evidence="2 3">
    <name type="scientific">Rudanella paleaurantiibacter</name>
    <dbReference type="NCBI Taxonomy" id="2614655"/>
    <lineage>
        <taxon>Bacteria</taxon>
        <taxon>Pseudomonadati</taxon>
        <taxon>Bacteroidota</taxon>
        <taxon>Cytophagia</taxon>
        <taxon>Cytophagales</taxon>
        <taxon>Cytophagaceae</taxon>
        <taxon>Rudanella</taxon>
    </lineage>
</organism>
<dbReference type="AlphaFoldDB" id="A0A7J5U6K8"/>
<evidence type="ECO:0000313" key="2">
    <source>
        <dbReference type="EMBL" id="KAB7733227.1"/>
    </source>
</evidence>
<dbReference type="RefSeq" id="WP_152123066.1">
    <property type="nucleotide sequence ID" value="NZ_WELI01000001.1"/>
</dbReference>
<accession>A0A7J5U6K8</accession>
<dbReference type="Proteomes" id="UP000488299">
    <property type="component" value="Unassembled WGS sequence"/>
</dbReference>
<dbReference type="EMBL" id="WELI01000001">
    <property type="protein sequence ID" value="KAB7733227.1"/>
    <property type="molecule type" value="Genomic_DNA"/>
</dbReference>
<keyword evidence="1" id="KW-1277">Toxin-antitoxin system</keyword>
<sequence>MALQIIWTDEAKEEFRQTVAYLLDAFGDEVTEKHTDKLYHTLETLSQMPFIGKRHAEVPAIRQQVVRPYTVVCYTVVEEFLVVVNLKDSRKGGR</sequence>